<protein>
    <submittedName>
        <fullName evidence="1">Uncharacterized protein</fullName>
    </submittedName>
</protein>
<dbReference type="AlphaFoldDB" id="A0A645D221"/>
<comment type="caution">
    <text evidence="1">The sequence shown here is derived from an EMBL/GenBank/DDBJ whole genome shotgun (WGS) entry which is preliminary data.</text>
</comment>
<dbReference type="EMBL" id="VSSQ01031758">
    <property type="protein sequence ID" value="MPM82782.1"/>
    <property type="molecule type" value="Genomic_DNA"/>
</dbReference>
<reference evidence="1" key="1">
    <citation type="submission" date="2019-08" db="EMBL/GenBank/DDBJ databases">
        <authorList>
            <person name="Kucharzyk K."/>
            <person name="Murdoch R.W."/>
            <person name="Higgins S."/>
            <person name="Loffler F."/>
        </authorList>
    </citation>
    <scope>NUCLEOTIDE SEQUENCE</scope>
</reference>
<sequence length="196" mass="20914">MGGEARCVLQRGGAGLWPACCCCGRGAPPRGAGFGTGLLRICGYAVRVLGDRLHDPDRRHLQCHRGGWGAGVHRPGRYRGRHWLHSGRDGVGVAGLWQCLRGCRAVLLRLHDGAGLLLHRRDQPGLSDAQRPLRVAAVSAAGGPDCVGALRMRTYQRSGLGAGRYRRGDHGLAQHRRHPVPAEARLAGAKGLRSAA</sequence>
<evidence type="ECO:0000313" key="1">
    <source>
        <dbReference type="EMBL" id="MPM82782.1"/>
    </source>
</evidence>
<organism evidence="1">
    <name type="scientific">bioreactor metagenome</name>
    <dbReference type="NCBI Taxonomy" id="1076179"/>
    <lineage>
        <taxon>unclassified sequences</taxon>
        <taxon>metagenomes</taxon>
        <taxon>ecological metagenomes</taxon>
    </lineage>
</organism>
<gene>
    <name evidence="1" type="ORF">SDC9_129844</name>
</gene>
<proteinExistence type="predicted"/>
<name>A0A645D221_9ZZZZ</name>
<accession>A0A645D221</accession>